<dbReference type="Pfam" id="PF00581">
    <property type="entry name" value="Rhodanese"/>
    <property type="match status" value="1"/>
</dbReference>
<accession>A0A2T1FL36</accession>
<evidence type="ECO:0000313" key="3">
    <source>
        <dbReference type="Proteomes" id="UP000238937"/>
    </source>
</evidence>
<dbReference type="InterPro" id="IPR052204">
    <property type="entry name" value="PpiC/parvulin_rotamase"/>
</dbReference>
<name>A0A2T1FL36_9CYAN</name>
<gene>
    <name evidence="2" type="ORF">C7B77_25110</name>
</gene>
<dbReference type="Proteomes" id="UP000238937">
    <property type="component" value="Unassembled WGS sequence"/>
</dbReference>
<dbReference type="PANTHER" id="PTHR43629">
    <property type="entry name" value="PEPTIDYL-PROLYL CIS-TRANS ISOMERASE"/>
    <property type="match status" value="1"/>
</dbReference>
<evidence type="ECO:0000313" key="2">
    <source>
        <dbReference type="EMBL" id="PSB45619.1"/>
    </source>
</evidence>
<keyword evidence="3" id="KW-1185">Reference proteome</keyword>
<dbReference type="PROSITE" id="PS50206">
    <property type="entry name" value="RHODANESE_3"/>
    <property type="match status" value="1"/>
</dbReference>
<proteinExistence type="predicted"/>
<feature type="domain" description="Rhodanese" evidence="1">
    <location>
        <begin position="22"/>
        <end position="110"/>
    </location>
</feature>
<dbReference type="RefSeq" id="WP_106311380.1">
    <property type="nucleotide sequence ID" value="NZ_PVWO01000495.1"/>
</dbReference>
<dbReference type="Gene3D" id="3.40.250.10">
    <property type="entry name" value="Rhodanese-like domain"/>
    <property type="match status" value="1"/>
</dbReference>
<sequence>MSFTEITVTELAAKIADPDTSCQFVDVREPHELEIATLPRFINLPLSEYADWSPEIYTRLDKDIETLVLCHHGMRSAQMSQWLVERGFTHVSNIIGGIDAYSHHVDPQIARY</sequence>
<protein>
    <submittedName>
        <fullName evidence="2">Rhodanese</fullName>
    </submittedName>
</protein>
<reference evidence="2 3" key="1">
    <citation type="submission" date="2018-03" db="EMBL/GenBank/DDBJ databases">
        <title>The ancient ancestry and fast evolution of plastids.</title>
        <authorList>
            <person name="Moore K.R."/>
            <person name="Magnabosco C."/>
            <person name="Momper L."/>
            <person name="Gold D.A."/>
            <person name="Bosak T."/>
            <person name="Fournier G.P."/>
        </authorList>
    </citation>
    <scope>NUCLEOTIDE SEQUENCE [LARGE SCALE GENOMIC DNA]</scope>
    <source>
        <strain evidence="2 3">CCALA 037</strain>
    </source>
</reference>
<dbReference type="OrthoDB" id="9800872at2"/>
<organism evidence="2 3">
    <name type="scientific">Chamaesiphon polymorphus CCALA 037</name>
    <dbReference type="NCBI Taxonomy" id="2107692"/>
    <lineage>
        <taxon>Bacteria</taxon>
        <taxon>Bacillati</taxon>
        <taxon>Cyanobacteriota</taxon>
        <taxon>Cyanophyceae</taxon>
        <taxon>Gomontiellales</taxon>
        <taxon>Chamaesiphonaceae</taxon>
        <taxon>Chamaesiphon</taxon>
    </lineage>
</organism>
<comment type="caution">
    <text evidence="2">The sequence shown here is derived from an EMBL/GenBank/DDBJ whole genome shotgun (WGS) entry which is preliminary data.</text>
</comment>
<dbReference type="PANTHER" id="PTHR43629:SF2">
    <property type="entry name" value="RHODANESE-LIKE_PPIC DOMAIN-CONTAINING PROTEIN 12, CHLOROPLASTIC"/>
    <property type="match status" value="1"/>
</dbReference>
<dbReference type="SMART" id="SM00450">
    <property type="entry name" value="RHOD"/>
    <property type="match status" value="1"/>
</dbReference>
<dbReference type="InterPro" id="IPR036873">
    <property type="entry name" value="Rhodanese-like_dom_sf"/>
</dbReference>
<dbReference type="AlphaFoldDB" id="A0A2T1FL36"/>
<dbReference type="EMBL" id="PVWO01000495">
    <property type="protein sequence ID" value="PSB45619.1"/>
    <property type="molecule type" value="Genomic_DNA"/>
</dbReference>
<dbReference type="InterPro" id="IPR001763">
    <property type="entry name" value="Rhodanese-like_dom"/>
</dbReference>
<dbReference type="SUPFAM" id="SSF52821">
    <property type="entry name" value="Rhodanese/Cell cycle control phosphatase"/>
    <property type="match status" value="1"/>
</dbReference>
<evidence type="ECO:0000259" key="1">
    <source>
        <dbReference type="PROSITE" id="PS50206"/>
    </source>
</evidence>